<dbReference type="AlphaFoldDB" id="U2P2K3"/>
<evidence type="ECO:0000313" key="2">
    <source>
        <dbReference type="Proteomes" id="UP000016644"/>
    </source>
</evidence>
<dbReference type="PATRIC" id="fig|649758.4.peg.71"/>
<organism evidence="1 2">
    <name type="scientific">Levilactobacillus brevis ATCC 14869 = DSM 20054</name>
    <dbReference type="NCBI Taxonomy" id="649758"/>
    <lineage>
        <taxon>Bacteria</taxon>
        <taxon>Bacillati</taxon>
        <taxon>Bacillota</taxon>
        <taxon>Bacilli</taxon>
        <taxon>Lactobacillales</taxon>
        <taxon>Lactobacillaceae</taxon>
        <taxon>Levilactobacillus</taxon>
    </lineage>
</organism>
<protein>
    <submittedName>
        <fullName evidence="1">Uncharacterized protein</fullName>
    </submittedName>
</protein>
<reference evidence="1 2" key="1">
    <citation type="submission" date="2013-06" db="EMBL/GenBank/DDBJ databases">
        <authorList>
            <person name="Weinstock G."/>
            <person name="Sodergren E."/>
            <person name="Lobos E.A."/>
            <person name="Fulton L."/>
            <person name="Fulton R."/>
            <person name="Courtney L."/>
            <person name="Fronick C."/>
            <person name="O'Laughlin M."/>
            <person name="Godfrey J."/>
            <person name="Wilson R.M."/>
            <person name="Miner T."/>
            <person name="Farmer C."/>
            <person name="Delehaunty K."/>
            <person name="Cordes M."/>
            <person name="Minx P."/>
            <person name="Tomlinson C."/>
            <person name="Chen J."/>
            <person name="Wollam A."/>
            <person name="Pepin K.H."/>
            <person name="Bhonagiri V."/>
            <person name="Zhang X."/>
            <person name="Warren W."/>
            <person name="Mitreva M."/>
            <person name="Mardis E.R."/>
            <person name="Wilson R.K."/>
        </authorList>
    </citation>
    <scope>NUCLEOTIDE SEQUENCE [LARGE SCALE GENOMIC DNA]</scope>
    <source>
        <strain evidence="1 2">ATCC 14869</strain>
    </source>
</reference>
<accession>U2P2K3</accession>
<dbReference type="RefSeq" id="WP_021742241.1">
    <property type="nucleotide sequence ID" value="NZ_AZCP01000001.1"/>
</dbReference>
<sequence>MINLGGKKVTKLLVGSSVIYQDNGGWQQLKVLSPDGGNVWFKNNGDGTASLVGNVGISIRKSAAVTVDLFKAPEGYAFTTLDWNVSTGSDITFIRQVYAYGNIIGYDYAKVSILDGTLQASYSANQSLSSDPTRGIITFSRATTYRTQDFATFAQPAIIGIEKL</sequence>
<dbReference type="EMBL" id="AWVK01000028">
    <property type="protein sequence ID" value="ERK44695.1"/>
    <property type="molecule type" value="Genomic_DNA"/>
</dbReference>
<dbReference type="HOGENOM" id="CLU_1616908_0_0_9"/>
<dbReference type="GeneID" id="56993315"/>
<comment type="caution">
    <text evidence="1">The sequence shown here is derived from an EMBL/GenBank/DDBJ whole genome shotgun (WGS) entry which is preliminary data.</text>
</comment>
<dbReference type="Proteomes" id="UP000016644">
    <property type="component" value="Unassembled WGS sequence"/>
</dbReference>
<gene>
    <name evidence="1" type="ORF">HMPREF0495_00761</name>
</gene>
<evidence type="ECO:0000313" key="1">
    <source>
        <dbReference type="EMBL" id="ERK44695.1"/>
    </source>
</evidence>
<proteinExistence type="predicted"/>
<name>U2P2K3_LEVBR</name>